<dbReference type="EMBL" id="VBTY01000009">
    <property type="protein sequence ID" value="MDG3493312.1"/>
    <property type="molecule type" value="Genomic_DNA"/>
</dbReference>
<protein>
    <submittedName>
        <fullName evidence="1">Uncharacterized protein</fullName>
    </submittedName>
</protein>
<proteinExistence type="predicted"/>
<name>A0A9X4M6C8_9CYAN</name>
<keyword evidence="2" id="KW-1185">Reference proteome</keyword>
<evidence type="ECO:0000313" key="2">
    <source>
        <dbReference type="Proteomes" id="UP001152872"/>
    </source>
</evidence>
<accession>A0A9X4M6C8</accession>
<comment type="caution">
    <text evidence="1">The sequence shown here is derived from an EMBL/GenBank/DDBJ whole genome shotgun (WGS) entry which is preliminary data.</text>
</comment>
<gene>
    <name evidence="1" type="ORF">FEV09_01965</name>
</gene>
<dbReference type="RefSeq" id="WP_009625353.1">
    <property type="nucleotide sequence ID" value="NZ_VBTY01000009.1"/>
</dbReference>
<organism evidence="1 2">
    <name type="scientific">Pseudanabaena catenata USMAC16</name>
    <dbReference type="NCBI Taxonomy" id="1855837"/>
    <lineage>
        <taxon>Bacteria</taxon>
        <taxon>Bacillati</taxon>
        <taxon>Cyanobacteriota</taxon>
        <taxon>Cyanophyceae</taxon>
        <taxon>Pseudanabaenales</taxon>
        <taxon>Pseudanabaenaceae</taxon>
        <taxon>Pseudanabaena</taxon>
    </lineage>
</organism>
<dbReference type="AlphaFoldDB" id="A0A9X4M6C8"/>
<sequence length="119" mass="13369">MSEYTDRLFATKKRYPFARWIANTIEDYNELSCKPYIAAFDTLIDHLVALGEQASTEAKLEAFQETVETLNDLNDNDGLIETGEREDLCEICNIIAIAAGIDPTKYGGGEGPASEWRDW</sequence>
<evidence type="ECO:0000313" key="1">
    <source>
        <dbReference type="EMBL" id="MDG3493312.1"/>
    </source>
</evidence>
<reference evidence="1" key="1">
    <citation type="submission" date="2019-05" db="EMBL/GenBank/DDBJ databases">
        <title>Whole genome sequencing of Pseudanabaena catenata USMAC16.</title>
        <authorList>
            <person name="Khan Z."/>
            <person name="Omar W.M."/>
            <person name="Convey P."/>
            <person name="Merican F."/>
            <person name="Najimudin N."/>
        </authorList>
    </citation>
    <scope>NUCLEOTIDE SEQUENCE</scope>
    <source>
        <strain evidence="1">USMAC16</strain>
    </source>
</reference>
<dbReference type="Proteomes" id="UP001152872">
    <property type="component" value="Unassembled WGS sequence"/>
</dbReference>